<feature type="domain" description="DUF4340" evidence="1">
    <location>
        <begin position="77"/>
        <end position="274"/>
    </location>
</feature>
<dbReference type="EMBL" id="JACRSW010000027">
    <property type="protein sequence ID" value="MBC8557445.1"/>
    <property type="molecule type" value="Genomic_DNA"/>
</dbReference>
<proteinExistence type="predicted"/>
<reference evidence="2 3" key="1">
    <citation type="submission" date="2020-08" db="EMBL/GenBank/DDBJ databases">
        <title>Genome public.</title>
        <authorList>
            <person name="Liu C."/>
            <person name="Sun Q."/>
        </authorList>
    </citation>
    <scope>NUCLEOTIDE SEQUENCE [LARGE SCALE GENOMIC DNA]</scope>
    <source>
        <strain evidence="2 3">BX3</strain>
    </source>
</reference>
<keyword evidence="3" id="KW-1185">Reference proteome</keyword>
<dbReference type="InterPro" id="IPR025641">
    <property type="entry name" value="DUF4340"/>
</dbReference>
<gene>
    <name evidence="2" type="ORF">H8700_06970</name>
</gene>
<dbReference type="Proteomes" id="UP000637513">
    <property type="component" value="Unassembled WGS sequence"/>
</dbReference>
<protein>
    <submittedName>
        <fullName evidence="2">DUF4340 domain-containing protein</fullName>
    </submittedName>
</protein>
<evidence type="ECO:0000259" key="1">
    <source>
        <dbReference type="Pfam" id="PF14238"/>
    </source>
</evidence>
<comment type="caution">
    <text evidence="2">The sequence shown here is derived from an EMBL/GenBank/DDBJ whole genome shotgun (WGS) entry which is preliminary data.</text>
</comment>
<dbReference type="Pfam" id="PF14238">
    <property type="entry name" value="DUF4340"/>
    <property type="match status" value="1"/>
</dbReference>
<accession>A0ABR7MUI0</accession>
<name>A0ABR7MUI0_9FIRM</name>
<evidence type="ECO:0000313" key="3">
    <source>
        <dbReference type="Proteomes" id="UP000637513"/>
    </source>
</evidence>
<organism evidence="2 3">
    <name type="scientific">Jutongia hominis</name>
    <dbReference type="NCBI Taxonomy" id="2763664"/>
    <lineage>
        <taxon>Bacteria</taxon>
        <taxon>Bacillati</taxon>
        <taxon>Bacillota</taxon>
        <taxon>Clostridia</taxon>
        <taxon>Lachnospirales</taxon>
        <taxon>Lachnospiraceae</taxon>
        <taxon>Jutongia</taxon>
    </lineage>
</organism>
<sequence length="491" mass="54765">MTKQKKQTITILVLLLLLILLGGAYLFASNYQKSKEKKESSATKSVSLYKFKENDITKLHYKNSNANITFVKEKNTWKLENDRDFPVDQSKVKTMVSDMAAVTASRQITKDCNDLSEYALDSPSLVIELTDKNGKTESISYGLESAAAEGCYAYTGDNTKEVYVVPSNVTDDFSYTQAQLMTLPDAPDISAQYVTSYEVDKKKGTNFLATYDNKKAKYKDIYGWDITKAYDQTVAGDEDGLQTVFSALSGLEYTEGVVYHATKKEEKQYGISNPKYTLNVRYYTVNDTDDDSSDSTEIAEKDKTYHTFKLLVGNLDDTQQNYYVQPSGSNGIYLVSADTIASIAEFEAFSCVYKTPCPANTDSLKSLTLNYQGKKYTMTLDKEEKPSTSSSKEYNYTSKVNGKKVSDKTFRKAYEALGNITYSAAIQSGVKPSSDTPVATLQFAEDNKNFTVSFLPYDGSNFYRVKVNDVCLFVADMTTVDSCLKDLAAVK</sequence>
<evidence type="ECO:0000313" key="2">
    <source>
        <dbReference type="EMBL" id="MBC8557445.1"/>
    </source>
</evidence>
<dbReference type="RefSeq" id="WP_249304606.1">
    <property type="nucleotide sequence ID" value="NZ_JACRSW010000027.1"/>
</dbReference>